<feature type="domain" description="PilZ" evidence="1">
    <location>
        <begin position="36"/>
        <end position="104"/>
    </location>
</feature>
<sequence>MRFKRDEAFRFEFGEPLPIIFQVDEINGKRMTLSDRKAKMLDLSLKGMKIVTSIPLPVDSHQEIKVTVHFLLNNQNYTIQGRLVWKKQRFKEYFYGLKFLVDPDLLDSILGDLKIIGKQMAQLKS</sequence>
<dbReference type="GO" id="GO:0035438">
    <property type="term" value="F:cyclic-di-GMP binding"/>
    <property type="evidence" value="ECO:0007669"/>
    <property type="project" value="InterPro"/>
</dbReference>
<dbReference type="RefSeq" id="WP_212922144.1">
    <property type="nucleotide sequence ID" value="NZ_BORP01000008.1"/>
</dbReference>
<evidence type="ECO:0000313" key="3">
    <source>
        <dbReference type="Proteomes" id="UP000676917"/>
    </source>
</evidence>
<protein>
    <recommendedName>
        <fullName evidence="1">PilZ domain-containing protein</fullName>
    </recommendedName>
</protein>
<dbReference type="SUPFAM" id="SSF141371">
    <property type="entry name" value="PilZ domain-like"/>
    <property type="match status" value="1"/>
</dbReference>
<proteinExistence type="predicted"/>
<reference evidence="2" key="1">
    <citation type="submission" date="2021-03" db="EMBL/GenBank/DDBJ databases">
        <title>Antimicrobial resistance genes in bacteria isolated from Japanese honey, and their potential for conferring macrolide and lincosamide resistance in the American foulbrood pathogen Paenibacillus larvae.</title>
        <authorList>
            <person name="Okamoto M."/>
            <person name="Kumagai M."/>
            <person name="Kanamori H."/>
            <person name="Takamatsu D."/>
        </authorList>
    </citation>
    <scope>NUCLEOTIDE SEQUENCE</scope>
    <source>
        <strain evidence="2">J43TS3</strain>
    </source>
</reference>
<dbReference type="InterPro" id="IPR009875">
    <property type="entry name" value="PilZ_domain"/>
</dbReference>
<dbReference type="AlphaFoldDB" id="A0A920C7C1"/>
<organism evidence="2 3">
    <name type="scientific">Ornithinibacillus bavariensis</name>
    <dbReference type="NCBI Taxonomy" id="545502"/>
    <lineage>
        <taxon>Bacteria</taxon>
        <taxon>Bacillati</taxon>
        <taxon>Bacillota</taxon>
        <taxon>Bacilli</taxon>
        <taxon>Bacillales</taxon>
        <taxon>Bacillaceae</taxon>
        <taxon>Ornithinibacillus</taxon>
    </lineage>
</organism>
<evidence type="ECO:0000313" key="2">
    <source>
        <dbReference type="EMBL" id="GIO28690.1"/>
    </source>
</evidence>
<dbReference type="Proteomes" id="UP000676917">
    <property type="component" value="Unassembled WGS sequence"/>
</dbReference>
<dbReference type="Pfam" id="PF07238">
    <property type="entry name" value="PilZ"/>
    <property type="match status" value="1"/>
</dbReference>
<dbReference type="Gene3D" id="2.40.10.220">
    <property type="entry name" value="predicted glycosyltransferase like domains"/>
    <property type="match status" value="1"/>
</dbReference>
<evidence type="ECO:0000259" key="1">
    <source>
        <dbReference type="Pfam" id="PF07238"/>
    </source>
</evidence>
<gene>
    <name evidence="2" type="ORF">J43TS3_33010</name>
</gene>
<accession>A0A920C7C1</accession>
<dbReference type="EMBL" id="BORP01000008">
    <property type="protein sequence ID" value="GIO28690.1"/>
    <property type="molecule type" value="Genomic_DNA"/>
</dbReference>
<name>A0A920C7C1_9BACI</name>
<keyword evidence="3" id="KW-1185">Reference proteome</keyword>
<comment type="caution">
    <text evidence="2">The sequence shown here is derived from an EMBL/GenBank/DDBJ whole genome shotgun (WGS) entry which is preliminary data.</text>
</comment>